<evidence type="ECO:0000313" key="3">
    <source>
        <dbReference type="Proteomes" id="UP000276215"/>
    </source>
</evidence>
<feature type="compositionally biased region" description="Basic and acidic residues" evidence="1">
    <location>
        <begin position="107"/>
        <end position="116"/>
    </location>
</feature>
<proteinExistence type="predicted"/>
<sequence>MSTQTQIVKLQGFKRVPLVLALFPKNLVISPFHPPEIKKERQLSYKYHTQSSTIQNGNSKPERIDVFRVNLTSKAQRADYRSNQLFCPKLCAFDAGGNLANERTLEKRRGVKRSEEGGASQEGWERIGS</sequence>
<reference evidence="2 3" key="1">
    <citation type="journal article" date="2018" name="Nat. Ecol. Evol.">
        <title>Pezizomycetes genomes reveal the molecular basis of ectomycorrhizal truffle lifestyle.</title>
        <authorList>
            <person name="Murat C."/>
            <person name="Payen T."/>
            <person name="Noel B."/>
            <person name="Kuo A."/>
            <person name="Morin E."/>
            <person name="Chen J."/>
            <person name="Kohler A."/>
            <person name="Krizsan K."/>
            <person name="Balestrini R."/>
            <person name="Da Silva C."/>
            <person name="Montanini B."/>
            <person name="Hainaut M."/>
            <person name="Levati E."/>
            <person name="Barry K.W."/>
            <person name="Belfiori B."/>
            <person name="Cichocki N."/>
            <person name="Clum A."/>
            <person name="Dockter R.B."/>
            <person name="Fauchery L."/>
            <person name="Guy J."/>
            <person name="Iotti M."/>
            <person name="Le Tacon F."/>
            <person name="Lindquist E.A."/>
            <person name="Lipzen A."/>
            <person name="Malagnac F."/>
            <person name="Mello A."/>
            <person name="Molinier V."/>
            <person name="Miyauchi S."/>
            <person name="Poulain J."/>
            <person name="Riccioni C."/>
            <person name="Rubini A."/>
            <person name="Sitrit Y."/>
            <person name="Splivallo R."/>
            <person name="Traeger S."/>
            <person name="Wang M."/>
            <person name="Zifcakova L."/>
            <person name="Wipf D."/>
            <person name="Zambonelli A."/>
            <person name="Paolocci F."/>
            <person name="Nowrousian M."/>
            <person name="Ottonello S."/>
            <person name="Baldrian P."/>
            <person name="Spatafora J.W."/>
            <person name="Henrissat B."/>
            <person name="Nagy L.G."/>
            <person name="Aury J.M."/>
            <person name="Wincker P."/>
            <person name="Grigoriev I.V."/>
            <person name="Bonfante P."/>
            <person name="Martin F.M."/>
        </authorList>
    </citation>
    <scope>NUCLEOTIDE SEQUENCE [LARGE SCALE GENOMIC DNA]</scope>
    <source>
        <strain evidence="2 3">120613-1</strain>
    </source>
</reference>
<dbReference type="Proteomes" id="UP000276215">
    <property type="component" value="Unassembled WGS sequence"/>
</dbReference>
<dbReference type="EMBL" id="ML120418">
    <property type="protein sequence ID" value="RPA96099.1"/>
    <property type="molecule type" value="Genomic_DNA"/>
</dbReference>
<protein>
    <submittedName>
        <fullName evidence="2">Uncharacterized protein</fullName>
    </submittedName>
</protein>
<keyword evidence="3" id="KW-1185">Reference proteome</keyword>
<feature type="non-terminal residue" evidence="2">
    <location>
        <position position="129"/>
    </location>
</feature>
<organism evidence="2 3">
    <name type="scientific">Choiromyces venosus 120613-1</name>
    <dbReference type="NCBI Taxonomy" id="1336337"/>
    <lineage>
        <taxon>Eukaryota</taxon>
        <taxon>Fungi</taxon>
        <taxon>Dikarya</taxon>
        <taxon>Ascomycota</taxon>
        <taxon>Pezizomycotina</taxon>
        <taxon>Pezizomycetes</taxon>
        <taxon>Pezizales</taxon>
        <taxon>Tuberaceae</taxon>
        <taxon>Choiromyces</taxon>
    </lineage>
</organism>
<dbReference type="AlphaFoldDB" id="A0A3N4JCV1"/>
<accession>A0A3N4JCV1</accession>
<name>A0A3N4JCV1_9PEZI</name>
<feature type="region of interest" description="Disordered" evidence="1">
    <location>
        <begin position="107"/>
        <end position="129"/>
    </location>
</feature>
<gene>
    <name evidence="2" type="ORF">L873DRAFT_1811977</name>
</gene>
<evidence type="ECO:0000313" key="2">
    <source>
        <dbReference type="EMBL" id="RPA96099.1"/>
    </source>
</evidence>
<evidence type="ECO:0000256" key="1">
    <source>
        <dbReference type="SAM" id="MobiDB-lite"/>
    </source>
</evidence>